<proteinExistence type="predicted"/>
<protein>
    <recommendedName>
        <fullName evidence="4">Acyl-CoA transferase</fullName>
    </recommendedName>
</protein>
<dbReference type="EMBL" id="JBHLZN010000002">
    <property type="protein sequence ID" value="MFB9886666.1"/>
    <property type="molecule type" value="Genomic_DNA"/>
</dbReference>
<dbReference type="RefSeq" id="WP_027312090.1">
    <property type="nucleotide sequence ID" value="NZ_JBHLZN010000002.1"/>
</dbReference>
<evidence type="ECO:0000256" key="1">
    <source>
        <dbReference type="SAM" id="SignalP"/>
    </source>
</evidence>
<keyword evidence="3" id="KW-1185">Reference proteome</keyword>
<dbReference type="Proteomes" id="UP001589628">
    <property type="component" value="Unassembled WGS sequence"/>
</dbReference>
<feature type="chain" id="PRO_5047027165" description="Acyl-CoA transferase" evidence="1">
    <location>
        <begin position="17"/>
        <end position="142"/>
    </location>
</feature>
<evidence type="ECO:0000313" key="3">
    <source>
        <dbReference type="Proteomes" id="UP001589628"/>
    </source>
</evidence>
<feature type="signal peptide" evidence="1">
    <location>
        <begin position="1"/>
        <end position="16"/>
    </location>
</feature>
<sequence>MWRALLLLFLSPMLSATEVAEAPPRYLAELSLRSADEISSILQRAEALLEQQGSPFPDYPPITMVLHGEEVGFFTRNNYPQNKALVDLAARLDAFNVIDLRICETWMRDHGIGRGDLPAFVETIPYGPAEEEQLKAQGLSRF</sequence>
<dbReference type="SUPFAM" id="SSF75169">
    <property type="entry name" value="DsrEFH-like"/>
    <property type="match status" value="1"/>
</dbReference>
<gene>
    <name evidence="2" type="ORF">ACFFLH_09610</name>
</gene>
<comment type="caution">
    <text evidence="2">The sequence shown here is derived from an EMBL/GenBank/DDBJ whole genome shotgun (WGS) entry which is preliminary data.</text>
</comment>
<keyword evidence="1" id="KW-0732">Signal</keyword>
<evidence type="ECO:0008006" key="4">
    <source>
        <dbReference type="Google" id="ProtNLM"/>
    </source>
</evidence>
<reference evidence="2 3" key="1">
    <citation type="submission" date="2024-09" db="EMBL/GenBank/DDBJ databases">
        <authorList>
            <person name="Sun Q."/>
            <person name="Mori K."/>
        </authorList>
    </citation>
    <scope>NUCLEOTIDE SEQUENCE [LARGE SCALE GENOMIC DNA]</scope>
    <source>
        <strain evidence="2 3">ATCC 51285</strain>
    </source>
</reference>
<organism evidence="2 3">
    <name type="scientific">Balneatrix alpica</name>
    <dbReference type="NCBI Taxonomy" id="75684"/>
    <lineage>
        <taxon>Bacteria</taxon>
        <taxon>Pseudomonadati</taxon>
        <taxon>Pseudomonadota</taxon>
        <taxon>Gammaproteobacteria</taxon>
        <taxon>Oceanospirillales</taxon>
        <taxon>Balneatrichaceae</taxon>
        <taxon>Balneatrix</taxon>
    </lineage>
</organism>
<accession>A0ABV5ZER5</accession>
<name>A0ABV5ZER5_9GAMM</name>
<dbReference type="InterPro" id="IPR027396">
    <property type="entry name" value="DsrEFH-like"/>
</dbReference>
<dbReference type="Gene3D" id="3.40.1260.10">
    <property type="entry name" value="DsrEFH-like"/>
    <property type="match status" value="1"/>
</dbReference>
<evidence type="ECO:0000313" key="2">
    <source>
        <dbReference type="EMBL" id="MFB9886666.1"/>
    </source>
</evidence>